<accession>A0A5C6B366</accession>
<keyword evidence="8" id="KW-0966">Cell projection</keyword>
<evidence type="ECO:0000313" key="9">
    <source>
        <dbReference type="Proteomes" id="UP000320176"/>
    </source>
</evidence>
<keyword evidence="8" id="KW-0969">Cilium</keyword>
<dbReference type="Pfam" id="PF04347">
    <property type="entry name" value="FliO"/>
    <property type="match status" value="1"/>
</dbReference>
<protein>
    <submittedName>
        <fullName evidence="8">Flagellar biosynthesis protein, FliO</fullName>
    </submittedName>
</protein>
<evidence type="ECO:0000256" key="6">
    <source>
        <dbReference type="SAM" id="Phobius"/>
    </source>
</evidence>
<feature type="chain" id="PRO_5023116380" evidence="7">
    <location>
        <begin position="27"/>
        <end position="198"/>
    </location>
</feature>
<dbReference type="GO" id="GO:0044781">
    <property type="term" value="P:bacterial-type flagellum organization"/>
    <property type="evidence" value="ECO:0007669"/>
    <property type="project" value="InterPro"/>
</dbReference>
<dbReference type="AlphaFoldDB" id="A0A5C6B366"/>
<dbReference type="GO" id="GO:0016020">
    <property type="term" value="C:membrane"/>
    <property type="evidence" value="ECO:0007669"/>
    <property type="project" value="InterPro"/>
</dbReference>
<sequence length="198" mass="20678" precursor="true">MRFCHRPLGYCVAAAMLLVTMMPASGQGFYQVPESDTVATQADLASAPTQRPRPLAADGFPTLRPADASEAPAEIESKSILAGPLISTVSSLVVVLGLFAGLVWISRRYGGNQAMSKIAPGSVVQHLGSTQIDAATKILLLKCGGKILVVAQTQAGVQPLCEITDPAEVAKLAEQCLGTTNAEANRTQTSQRPSLAYA</sequence>
<organism evidence="8 9">
    <name type="scientific">Stieleria varia</name>
    <dbReference type="NCBI Taxonomy" id="2528005"/>
    <lineage>
        <taxon>Bacteria</taxon>
        <taxon>Pseudomonadati</taxon>
        <taxon>Planctomycetota</taxon>
        <taxon>Planctomycetia</taxon>
        <taxon>Pirellulales</taxon>
        <taxon>Pirellulaceae</taxon>
        <taxon>Stieleria</taxon>
    </lineage>
</organism>
<evidence type="ECO:0000256" key="5">
    <source>
        <dbReference type="ARBA" id="ARBA00023136"/>
    </source>
</evidence>
<keyword evidence="5 6" id="KW-0472">Membrane</keyword>
<name>A0A5C6B366_9BACT</name>
<keyword evidence="7" id="KW-0732">Signal</keyword>
<feature type="transmembrane region" description="Helical" evidence="6">
    <location>
        <begin position="85"/>
        <end position="105"/>
    </location>
</feature>
<evidence type="ECO:0000256" key="7">
    <source>
        <dbReference type="SAM" id="SignalP"/>
    </source>
</evidence>
<comment type="caution">
    <text evidence="8">The sequence shown here is derived from an EMBL/GenBank/DDBJ whole genome shotgun (WGS) entry which is preliminary data.</text>
</comment>
<keyword evidence="9" id="KW-1185">Reference proteome</keyword>
<evidence type="ECO:0000313" key="8">
    <source>
        <dbReference type="EMBL" id="TWU05716.1"/>
    </source>
</evidence>
<dbReference type="InterPro" id="IPR022781">
    <property type="entry name" value="Flagellar_biosynth_FliO"/>
</dbReference>
<keyword evidence="2" id="KW-1003">Cell membrane</keyword>
<keyword evidence="4 6" id="KW-1133">Transmembrane helix</keyword>
<evidence type="ECO:0000256" key="3">
    <source>
        <dbReference type="ARBA" id="ARBA00022692"/>
    </source>
</evidence>
<keyword evidence="3 6" id="KW-0812">Transmembrane</keyword>
<keyword evidence="8" id="KW-0282">Flagellum</keyword>
<feature type="signal peptide" evidence="7">
    <location>
        <begin position="1"/>
        <end position="26"/>
    </location>
</feature>
<evidence type="ECO:0000256" key="1">
    <source>
        <dbReference type="ARBA" id="ARBA00004236"/>
    </source>
</evidence>
<evidence type="ECO:0000256" key="2">
    <source>
        <dbReference type="ARBA" id="ARBA00022475"/>
    </source>
</evidence>
<dbReference type="Proteomes" id="UP000320176">
    <property type="component" value="Unassembled WGS sequence"/>
</dbReference>
<reference evidence="8 9" key="1">
    <citation type="submission" date="2019-02" db="EMBL/GenBank/DDBJ databases">
        <title>Deep-cultivation of Planctomycetes and their phenomic and genomic characterization uncovers novel biology.</title>
        <authorList>
            <person name="Wiegand S."/>
            <person name="Jogler M."/>
            <person name="Boedeker C."/>
            <person name="Pinto D."/>
            <person name="Vollmers J."/>
            <person name="Rivas-Marin E."/>
            <person name="Kohn T."/>
            <person name="Peeters S.H."/>
            <person name="Heuer A."/>
            <person name="Rast P."/>
            <person name="Oberbeckmann S."/>
            <person name="Bunk B."/>
            <person name="Jeske O."/>
            <person name="Meyerdierks A."/>
            <person name="Storesund J.E."/>
            <person name="Kallscheuer N."/>
            <person name="Luecker S."/>
            <person name="Lage O.M."/>
            <person name="Pohl T."/>
            <person name="Merkel B.J."/>
            <person name="Hornburger P."/>
            <person name="Mueller R.-W."/>
            <person name="Bruemmer F."/>
            <person name="Labrenz M."/>
            <person name="Spormann A.M."/>
            <person name="Op Den Camp H."/>
            <person name="Overmann J."/>
            <person name="Amann R."/>
            <person name="Jetten M.S.M."/>
            <person name="Mascher T."/>
            <person name="Medema M.H."/>
            <person name="Devos D.P."/>
            <person name="Kaster A.-K."/>
            <person name="Ovreas L."/>
            <person name="Rohde M."/>
            <person name="Galperin M.Y."/>
            <person name="Jogler C."/>
        </authorList>
    </citation>
    <scope>NUCLEOTIDE SEQUENCE [LARGE SCALE GENOMIC DNA]</scope>
    <source>
        <strain evidence="8 9">Pla52n</strain>
    </source>
</reference>
<dbReference type="EMBL" id="SJPN01000002">
    <property type="protein sequence ID" value="TWU05716.1"/>
    <property type="molecule type" value="Genomic_DNA"/>
</dbReference>
<dbReference type="RefSeq" id="WP_146518920.1">
    <property type="nucleotide sequence ID" value="NZ_CP151726.1"/>
</dbReference>
<evidence type="ECO:0000256" key="4">
    <source>
        <dbReference type="ARBA" id="ARBA00022989"/>
    </source>
</evidence>
<gene>
    <name evidence="8" type="ORF">Pla52n_14310</name>
</gene>
<dbReference type="OrthoDB" id="286691at2"/>
<comment type="subcellular location">
    <subcellularLocation>
        <location evidence="1">Cell membrane</location>
    </subcellularLocation>
</comment>
<proteinExistence type="predicted"/>